<evidence type="ECO:0000313" key="11">
    <source>
        <dbReference type="EMBL" id="CAG5111011.1"/>
    </source>
</evidence>
<evidence type="ECO:0000256" key="9">
    <source>
        <dbReference type="ARBA" id="ARBA00023136"/>
    </source>
</evidence>
<evidence type="ECO:0000256" key="8">
    <source>
        <dbReference type="ARBA" id="ARBA00022989"/>
    </source>
</evidence>
<dbReference type="EMBL" id="OU015567">
    <property type="protein sequence ID" value="CAG5111011.1"/>
    <property type="molecule type" value="Genomic_DNA"/>
</dbReference>
<dbReference type="InterPro" id="IPR006187">
    <property type="entry name" value="Claudin"/>
</dbReference>
<dbReference type="Pfam" id="PF00822">
    <property type="entry name" value="PMP22_Claudin"/>
    <property type="match status" value="1"/>
</dbReference>
<keyword evidence="9 10" id="KW-0472">Membrane</keyword>
<evidence type="ECO:0000256" key="4">
    <source>
        <dbReference type="ARBA" id="ARBA00022427"/>
    </source>
</evidence>
<feature type="transmembrane region" description="Helical" evidence="10">
    <location>
        <begin position="82"/>
        <end position="102"/>
    </location>
</feature>
<gene>
    <name evidence="11" type="ORF">OKIOD_LOCUS14115</name>
</gene>
<evidence type="ECO:0000256" key="7">
    <source>
        <dbReference type="ARBA" id="ARBA00022949"/>
    </source>
</evidence>
<evidence type="ECO:0000256" key="6">
    <source>
        <dbReference type="ARBA" id="ARBA00022692"/>
    </source>
</evidence>
<dbReference type="PANTHER" id="PTHR12002">
    <property type="entry name" value="CLAUDIN"/>
    <property type="match status" value="1"/>
</dbReference>
<evidence type="ECO:0000313" key="12">
    <source>
        <dbReference type="Proteomes" id="UP001158576"/>
    </source>
</evidence>
<evidence type="ECO:0000256" key="1">
    <source>
        <dbReference type="ARBA" id="ARBA00004435"/>
    </source>
</evidence>
<dbReference type="InterPro" id="IPR004031">
    <property type="entry name" value="PMP22/EMP/MP20/Claudin"/>
</dbReference>
<dbReference type="Proteomes" id="UP001158576">
    <property type="component" value="Chromosome 2"/>
</dbReference>
<sequence length="254" mass="29055">MILVETLSVLCNLLSLGLIIVATITPYWKIDKSDDLFKNIFPDYNQGLWVRCNQEIKSAKWICSGLEDVYKEIPLEIKISRLFIIVSILSHSLAFLSGVFGLRCISIGGHRPDFKYRLNILSILFHMIDLLSVLACTLSFTIPLLRDYYKPSQKLSPVSILKGSSVSVPSWCIYFLVASFFIIFINIVLTCLITAESAKPNSRFFQECGYNLTIKQNQWSNQLLENGHEQRHERPECVSGNHMSYSSTRIQEYI</sequence>
<dbReference type="Gene3D" id="1.20.140.150">
    <property type="match status" value="1"/>
</dbReference>
<feature type="transmembrane region" description="Helical" evidence="10">
    <location>
        <begin position="7"/>
        <end position="28"/>
    </location>
</feature>
<keyword evidence="6 10" id="KW-0812">Transmembrane</keyword>
<feature type="transmembrane region" description="Helical" evidence="10">
    <location>
        <begin position="173"/>
        <end position="195"/>
    </location>
</feature>
<comment type="similarity">
    <text evidence="3">Belongs to the claudin family.</text>
</comment>
<protein>
    <submittedName>
        <fullName evidence="11">Oidioi.mRNA.OKI2018_I69.chr2.g5350.t2.cds</fullName>
    </submittedName>
</protein>
<organism evidence="11 12">
    <name type="scientific">Oikopleura dioica</name>
    <name type="common">Tunicate</name>
    <dbReference type="NCBI Taxonomy" id="34765"/>
    <lineage>
        <taxon>Eukaryota</taxon>
        <taxon>Metazoa</taxon>
        <taxon>Chordata</taxon>
        <taxon>Tunicata</taxon>
        <taxon>Appendicularia</taxon>
        <taxon>Copelata</taxon>
        <taxon>Oikopleuridae</taxon>
        <taxon>Oikopleura</taxon>
    </lineage>
</organism>
<evidence type="ECO:0000256" key="10">
    <source>
        <dbReference type="SAM" id="Phobius"/>
    </source>
</evidence>
<comment type="subcellular location">
    <subcellularLocation>
        <location evidence="1">Cell junction</location>
        <location evidence="1">Tight junction</location>
    </subcellularLocation>
    <subcellularLocation>
        <location evidence="2">Cell membrane</location>
        <topology evidence="2">Multi-pass membrane protein</topology>
    </subcellularLocation>
</comment>
<keyword evidence="7" id="KW-0965">Cell junction</keyword>
<keyword evidence="8 10" id="KW-1133">Transmembrane helix</keyword>
<feature type="transmembrane region" description="Helical" evidence="10">
    <location>
        <begin position="123"/>
        <end position="145"/>
    </location>
</feature>
<evidence type="ECO:0000256" key="3">
    <source>
        <dbReference type="ARBA" id="ARBA00008295"/>
    </source>
</evidence>
<evidence type="ECO:0000256" key="2">
    <source>
        <dbReference type="ARBA" id="ARBA00004651"/>
    </source>
</evidence>
<accession>A0ABN7T6R0</accession>
<proteinExistence type="inferred from homology"/>
<name>A0ABN7T6R0_OIKDI</name>
<evidence type="ECO:0000256" key="5">
    <source>
        <dbReference type="ARBA" id="ARBA00022475"/>
    </source>
</evidence>
<reference evidence="11 12" key="1">
    <citation type="submission" date="2021-04" db="EMBL/GenBank/DDBJ databases">
        <authorList>
            <person name="Bliznina A."/>
        </authorList>
    </citation>
    <scope>NUCLEOTIDE SEQUENCE [LARGE SCALE GENOMIC DNA]</scope>
</reference>
<keyword evidence="5" id="KW-1003">Cell membrane</keyword>
<keyword evidence="12" id="KW-1185">Reference proteome</keyword>
<keyword evidence="4" id="KW-0796">Tight junction</keyword>